<proteinExistence type="predicted"/>
<reference evidence="2" key="1">
    <citation type="journal article" date="2010" name="Science">
        <title>Plasticity of animal genome architecture unmasked by rapid evolution of a pelagic tunicate.</title>
        <authorList>
            <person name="Denoeud F."/>
            <person name="Henriet S."/>
            <person name="Mungpakdee S."/>
            <person name="Aury J.M."/>
            <person name="Da Silva C."/>
            <person name="Brinkmann H."/>
            <person name="Mikhaleva J."/>
            <person name="Olsen L.C."/>
            <person name="Jubin C."/>
            <person name="Canestro C."/>
            <person name="Bouquet J.M."/>
            <person name="Danks G."/>
            <person name="Poulain J."/>
            <person name="Campsteijn C."/>
            <person name="Adamski M."/>
            <person name="Cross I."/>
            <person name="Yadetie F."/>
            <person name="Muffato M."/>
            <person name="Louis A."/>
            <person name="Butcher S."/>
            <person name="Tsagkogeorga G."/>
            <person name="Konrad A."/>
            <person name="Singh S."/>
            <person name="Jensen M.F."/>
            <person name="Cong E.H."/>
            <person name="Eikeseth-Otteraa H."/>
            <person name="Noel B."/>
            <person name="Anthouard V."/>
            <person name="Porcel B.M."/>
            <person name="Kachouri-Lafond R."/>
            <person name="Nishino A."/>
            <person name="Ugolini M."/>
            <person name="Chourrout P."/>
            <person name="Nishida H."/>
            <person name="Aasland R."/>
            <person name="Huzurbazar S."/>
            <person name="Westhof E."/>
            <person name="Delsuc F."/>
            <person name="Lehrach H."/>
            <person name="Reinhardt R."/>
            <person name="Weissenbach J."/>
            <person name="Roy S.W."/>
            <person name="Artiguenave F."/>
            <person name="Postlethwait J.H."/>
            <person name="Manak J.R."/>
            <person name="Thompson E.M."/>
            <person name="Jaillon O."/>
            <person name="Du Pasquier L."/>
            <person name="Boudinot P."/>
            <person name="Liberles D.A."/>
            <person name="Volff J.N."/>
            <person name="Philippe H."/>
            <person name="Lenhard B."/>
            <person name="Roest Crollius H."/>
            <person name="Wincker P."/>
            <person name="Chourrout D."/>
        </authorList>
    </citation>
    <scope>NUCLEOTIDE SEQUENCE [LARGE SCALE GENOMIC DNA]</scope>
</reference>
<evidence type="ECO:0000313" key="3">
    <source>
        <dbReference type="Proteomes" id="UP000001307"/>
    </source>
</evidence>
<protein>
    <submittedName>
        <fullName evidence="2">Uncharacterized protein</fullName>
    </submittedName>
</protein>
<sequence length="669" mass="76353">MNHDLSVTYLEDKSEYIVLADHISRNPKLSTKCDTNVCKVCSAADAPLIKTENLPSGKEFNYEGEQLKFVDNLIPNVSMEKYEENQMIGEDYLWWQEQKKSFAVDVFNPFDIEILSFNVARTNPAIFKDYPKLRSVTLKDFLADNELIRSIQMKDKKLRAVILAKENLVLPGAKNRPGETGRWKMEVIDGVVVANRDFGVRKAKVVVIPERLTNWIAQKVHDEHGCASMNALTNVAKSVVDTPKLKDAVKAIIGRCRKCTFMRNVPNTYVNLKEYDDLNPTKIGEIISWDQLSRRSELSNKQLKYWVVIDHLSAYAKLYPVEGPSSAENNKVALLHAVNDLRGEYRHPVTVVADGAKYNESLLKDADLTDNKVKMLITSSLTRSKNNLSILDSRTAKLTKYLTMAINETSDPWIIAQKVETAHNKIKGTHGFSPVELFRSVDQITNAKLNINWNKIKNYIKTARQMSRAANDKMAELTWNTLTENKDIWKKLEDDGDFDLIRIAKLENTTELIFDKPWVFPEVPSDGFADSGQTLFYYLPQLYPDELTSKKMMPLYEGSLSPLQEALTYSSKLVRDEVKDCSGTVISDKTVYGWTNQKHMRIYLDYPSVDELGIIRNWVTKMIADVEKGQRIRDEARINDNLVVDGLRPHDTRRAPQASLRAQDDEQDV</sequence>
<accession>E4Y097</accession>
<dbReference type="InParanoid" id="E4Y097"/>
<keyword evidence="3" id="KW-1185">Reference proteome</keyword>
<evidence type="ECO:0000313" key="2">
    <source>
        <dbReference type="EMBL" id="CBY15309.1"/>
    </source>
</evidence>
<gene>
    <name evidence="2" type="ORF">GSOID_T00012210001</name>
</gene>
<dbReference type="AlphaFoldDB" id="E4Y097"/>
<organism evidence="2">
    <name type="scientific">Oikopleura dioica</name>
    <name type="common">Tunicate</name>
    <dbReference type="NCBI Taxonomy" id="34765"/>
    <lineage>
        <taxon>Eukaryota</taxon>
        <taxon>Metazoa</taxon>
        <taxon>Chordata</taxon>
        <taxon>Tunicata</taxon>
        <taxon>Appendicularia</taxon>
        <taxon>Copelata</taxon>
        <taxon>Oikopleuridae</taxon>
        <taxon>Oikopleura</taxon>
    </lineage>
</organism>
<name>E4Y097_OIKDI</name>
<dbReference type="EMBL" id="FN653471">
    <property type="protein sequence ID" value="CBY15309.1"/>
    <property type="molecule type" value="Genomic_DNA"/>
</dbReference>
<dbReference type="Proteomes" id="UP000001307">
    <property type="component" value="Unassembled WGS sequence"/>
</dbReference>
<evidence type="ECO:0000256" key="1">
    <source>
        <dbReference type="SAM" id="MobiDB-lite"/>
    </source>
</evidence>
<feature type="region of interest" description="Disordered" evidence="1">
    <location>
        <begin position="647"/>
        <end position="669"/>
    </location>
</feature>